<proteinExistence type="predicted"/>
<dbReference type="AlphaFoldDB" id="A0A7C8IAM8"/>
<sequence length="253" mass="27451">MDENMVHTLTTTVDLVAATLDVAPNSWRDHLNAVRNITSILEINDSAPNEARRAWQIPLITVFQRVAYADHDGGGVLDIANWCLRQSVTLLQVYPDDIDLLALIGGNWLLRAQQSLARIHSAERSSSSSGASQTVPLSQSEDDQLAASAAAEAEELLHTADYVEARGILLPAIEYLKRAVDAAQGQGKVTGGLLCSAAEAYMSLGNVTSSRSNNQHFQAALAYLRRATQIHGFSLPEHMQQYLDEFGPLESVG</sequence>
<dbReference type="EMBL" id="JAADJZ010000005">
    <property type="protein sequence ID" value="KAF2874814.1"/>
    <property type="molecule type" value="Genomic_DNA"/>
</dbReference>
<name>A0A7C8IAM8_9PLEO</name>
<dbReference type="Proteomes" id="UP000481861">
    <property type="component" value="Unassembled WGS sequence"/>
</dbReference>
<organism evidence="1 2">
    <name type="scientific">Massariosphaeria phaeospora</name>
    <dbReference type="NCBI Taxonomy" id="100035"/>
    <lineage>
        <taxon>Eukaryota</taxon>
        <taxon>Fungi</taxon>
        <taxon>Dikarya</taxon>
        <taxon>Ascomycota</taxon>
        <taxon>Pezizomycotina</taxon>
        <taxon>Dothideomycetes</taxon>
        <taxon>Pleosporomycetidae</taxon>
        <taxon>Pleosporales</taxon>
        <taxon>Pleosporales incertae sedis</taxon>
        <taxon>Massariosphaeria</taxon>
    </lineage>
</organism>
<evidence type="ECO:0000313" key="1">
    <source>
        <dbReference type="EMBL" id="KAF2874814.1"/>
    </source>
</evidence>
<accession>A0A7C8IAM8</accession>
<evidence type="ECO:0000313" key="2">
    <source>
        <dbReference type="Proteomes" id="UP000481861"/>
    </source>
</evidence>
<gene>
    <name evidence="1" type="ORF">BDV95DRAFT_299434</name>
</gene>
<keyword evidence="2" id="KW-1185">Reference proteome</keyword>
<reference evidence="1 2" key="1">
    <citation type="submission" date="2020-01" db="EMBL/GenBank/DDBJ databases">
        <authorList>
            <consortium name="DOE Joint Genome Institute"/>
            <person name="Haridas S."/>
            <person name="Albert R."/>
            <person name="Binder M."/>
            <person name="Bloem J."/>
            <person name="Labutti K."/>
            <person name="Salamov A."/>
            <person name="Andreopoulos B."/>
            <person name="Baker S.E."/>
            <person name="Barry K."/>
            <person name="Bills G."/>
            <person name="Bluhm B.H."/>
            <person name="Cannon C."/>
            <person name="Castanera R."/>
            <person name="Culley D.E."/>
            <person name="Daum C."/>
            <person name="Ezra D."/>
            <person name="Gonzalez J.B."/>
            <person name="Henrissat B."/>
            <person name="Kuo A."/>
            <person name="Liang C."/>
            <person name="Lipzen A."/>
            <person name="Lutzoni F."/>
            <person name="Magnuson J."/>
            <person name="Mondo S."/>
            <person name="Nolan M."/>
            <person name="Ohm R."/>
            <person name="Pangilinan J."/>
            <person name="Park H.-J.H."/>
            <person name="Ramirez L."/>
            <person name="Alfaro M."/>
            <person name="Sun H."/>
            <person name="Tritt A."/>
            <person name="Yoshinaga Y."/>
            <person name="Zwiers L.-H.L."/>
            <person name="Turgeon B.G."/>
            <person name="Goodwin S.B."/>
            <person name="Spatafora J.W."/>
            <person name="Crous P.W."/>
            <person name="Grigoriev I.V."/>
        </authorList>
    </citation>
    <scope>NUCLEOTIDE SEQUENCE [LARGE SCALE GENOMIC DNA]</scope>
    <source>
        <strain evidence="1 2">CBS 611.86</strain>
    </source>
</reference>
<dbReference type="OrthoDB" id="5366687at2759"/>
<protein>
    <submittedName>
        <fullName evidence="1">Uncharacterized protein</fullName>
    </submittedName>
</protein>
<comment type="caution">
    <text evidence="1">The sequence shown here is derived from an EMBL/GenBank/DDBJ whole genome shotgun (WGS) entry which is preliminary data.</text>
</comment>